<evidence type="ECO:0000313" key="4">
    <source>
        <dbReference type="Proteomes" id="UP000268016"/>
    </source>
</evidence>
<dbReference type="InterPro" id="IPR038696">
    <property type="entry name" value="IalB_sf"/>
</dbReference>
<dbReference type="Gene3D" id="2.60.40.1880">
    <property type="entry name" value="Invasion associated locus B (IalB) protein"/>
    <property type="match status" value="1"/>
</dbReference>
<organism evidence="3 4">
    <name type="scientific">Histidinibacterium lentulum</name>
    <dbReference type="NCBI Taxonomy" id="2480588"/>
    <lineage>
        <taxon>Bacteria</taxon>
        <taxon>Pseudomonadati</taxon>
        <taxon>Pseudomonadota</taxon>
        <taxon>Alphaproteobacteria</taxon>
        <taxon>Rhodobacterales</taxon>
        <taxon>Paracoccaceae</taxon>
        <taxon>Histidinibacterium</taxon>
    </lineage>
</organism>
<feature type="chain" id="PRO_5018126025" evidence="2">
    <location>
        <begin position="25"/>
        <end position="225"/>
    </location>
</feature>
<dbReference type="RefSeq" id="WP_123640494.1">
    <property type="nucleotide sequence ID" value="NZ_ML119081.1"/>
</dbReference>
<sequence>MPFRPTDTILALALAAALALPAAAQEATTETETSEETAPETGTDTGDEPAPEADAGTGEASPGLDLDLGEPVVAQPRVGQPYIREEFTDWGLRCIRTPEGQAEPCDLYQLLRDAEGNEVAEISVVPLPDSGEAVAGATIVAPLETLLTEQIVISVDGGEARRYPFRFCNAAGCVAQIGLTSAQVDQFRRGAMAQVRLVPAAAPDQEVLLDVSLSGFTAGFSAANE</sequence>
<gene>
    <name evidence="3" type="ORF">EAT49_01420</name>
</gene>
<name>A0A3N2R9R5_9RHOB</name>
<evidence type="ECO:0000256" key="2">
    <source>
        <dbReference type="SAM" id="SignalP"/>
    </source>
</evidence>
<protein>
    <submittedName>
        <fullName evidence="3">Invasion associated locus B family protein</fullName>
    </submittedName>
</protein>
<comment type="caution">
    <text evidence="3">The sequence shown here is derived from an EMBL/GenBank/DDBJ whole genome shotgun (WGS) entry which is preliminary data.</text>
</comment>
<dbReference type="OrthoDB" id="9797912at2"/>
<evidence type="ECO:0000256" key="1">
    <source>
        <dbReference type="SAM" id="MobiDB-lite"/>
    </source>
</evidence>
<feature type="signal peptide" evidence="2">
    <location>
        <begin position="1"/>
        <end position="24"/>
    </location>
</feature>
<keyword evidence="4" id="KW-1185">Reference proteome</keyword>
<feature type="region of interest" description="Disordered" evidence="1">
    <location>
        <begin position="21"/>
        <end position="68"/>
    </location>
</feature>
<dbReference type="Proteomes" id="UP000268016">
    <property type="component" value="Unassembled WGS sequence"/>
</dbReference>
<keyword evidence="2" id="KW-0732">Signal</keyword>
<accession>A0A3N2R9R5</accession>
<proteinExistence type="predicted"/>
<evidence type="ECO:0000313" key="3">
    <source>
        <dbReference type="EMBL" id="ROU04086.1"/>
    </source>
</evidence>
<dbReference type="AlphaFoldDB" id="A0A3N2R9R5"/>
<feature type="compositionally biased region" description="Low complexity" evidence="1">
    <location>
        <begin position="21"/>
        <end position="31"/>
    </location>
</feature>
<dbReference type="Pfam" id="PF06776">
    <property type="entry name" value="IalB"/>
    <property type="match status" value="1"/>
</dbReference>
<dbReference type="InterPro" id="IPR010642">
    <property type="entry name" value="Invasion_prot_B"/>
</dbReference>
<reference evidence="3 4" key="1">
    <citation type="submission" date="2018-10" db="EMBL/GenBank/DDBJ databases">
        <title>Histidinibacterium lentulum gen. nov., sp. nov., a marine bacterium from the culture broth of Picochlorum sp. 122.</title>
        <authorList>
            <person name="Wang G."/>
        </authorList>
    </citation>
    <scope>NUCLEOTIDE SEQUENCE [LARGE SCALE GENOMIC DNA]</scope>
    <source>
        <strain evidence="3 4">B17</strain>
    </source>
</reference>
<dbReference type="EMBL" id="RDRB01000001">
    <property type="protein sequence ID" value="ROU04086.1"/>
    <property type="molecule type" value="Genomic_DNA"/>
</dbReference>